<evidence type="ECO:0000313" key="1">
    <source>
        <dbReference type="EMBL" id="CAH3107588.1"/>
    </source>
</evidence>
<proteinExistence type="predicted"/>
<accession>A0ABN8NFL5</accession>
<evidence type="ECO:0000313" key="2">
    <source>
        <dbReference type="Proteomes" id="UP001159405"/>
    </source>
</evidence>
<reference evidence="1 2" key="1">
    <citation type="submission" date="2022-05" db="EMBL/GenBank/DDBJ databases">
        <authorList>
            <consortium name="Genoscope - CEA"/>
            <person name="William W."/>
        </authorList>
    </citation>
    <scope>NUCLEOTIDE SEQUENCE [LARGE SCALE GENOMIC DNA]</scope>
</reference>
<dbReference type="EMBL" id="CALNXK010000020">
    <property type="protein sequence ID" value="CAH3107588.1"/>
    <property type="molecule type" value="Genomic_DNA"/>
</dbReference>
<comment type="caution">
    <text evidence="1">The sequence shown here is derived from an EMBL/GenBank/DDBJ whole genome shotgun (WGS) entry which is preliminary data.</text>
</comment>
<gene>
    <name evidence="1" type="ORF">PLOB_00016748</name>
</gene>
<sequence length="166" mass="17884">MDECEKAGDACPLPLQCREQENVTFACGCEAGLKVVGEGDERTCQADDIYECRIQGDACPPTLKCLKQEDGAYACRCEKKGYVVKGDGQERTCEANTCVKVKCNAHEMCHNGICRCKKGYRKSKAAKGKCIKALSFNGAISPLCSSVSIYASALVIGYLGRLAFTA</sequence>
<organism evidence="1 2">
    <name type="scientific">Porites lobata</name>
    <dbReference type="NCBI Taxonomy" id="104759"/>
    <lineage>
        <taxon>Eukaryota</taxon>
        <taxon>Metazoa</taxon>
        <taxon>Cnidaria</taxon>
        <taxon>Anthozoa</taxon>
        <taxon>Hexacorallia</taxon>
        <taxon>Scleractinia</taxon>
        <taxon>Fungiina</taxon>
        <taxon>Poritidae</taxon>
        <taxon>Porites</taxon>
    </lineage>
</organism>
<name>A0ABN8NFL5_9CNID</name>
<dbReference type="Proteomes" id="UP001159405">
    <property type="component" value="Unassembled WGS sequence"/>
</dbReference>
<protein>
    <submittedName>
        <fullName evidence="1">Uncharacterized protein</fullName>
    </submittedName>
</protein>
<keyword evidence="2" id="KW-1185">Reference proteome</keyword>